<dbReference type="KEGG" id="ppsr:I6J18_18490"/>
<feature type="transmembrane region" description="Helical" evidence="1">
    <location>
        <begin position="36"/>
        <end position="55"/>
    </location>
</feature>
<organism evidence="2 3">
    <name type="scientific">Peribacillus psychrosaccharolyticus</name>
    <name type="common">Bacillus psychrosaccharolyticus</name>
    <dbReference type="NCBI Taxonomy" id="1407"/>
    <lineage>
        <taxon>Bacteria</taxon>
        <taxon>Bacillati</taxon>
        <taxon>Bacillota</taxon>
        <taxon>Bacilli</taxon>
        <taxon>Bacillales</taxon>
        <taxon>Bacillaceae</taxon>
        <taxon>Peribacillus</taxon>
    </lineage>
</organism>
<keyword evidence="1" id="KW-1133">Transmembrane helix</keyword>
<accession>A0A974NRX9</accession>
<keyword evidence="3" id="KW-1185">Reference proteome</keyword>
<dbReference type="AlphaFoldDB" id="A0A974NRX9"/>
<evidence type="ECO:0000313" key="3">
    <source>
        <dbReference type="Proteomes" id="UP000595254"/>
    </source>
</evidence>
<evidence type="ECO:0000256" key="1">
    <source>
        <dbReference type="SAM" id="Phobius"/>
    </source>
</evidence>
<dbReference type="EMBL" id="CP068053">
    <property type="protein sequence ID" value="QQT02752.1"/>
    <property type="molecule type" value="Genomic_DNA"/>
</dbReference>
<reference evidence="2 3" key="1">
    <citation type="submission" date="2021-01" db="EMBL/GenBank/DDBJ databases">
        <title>FDA dAtabase for Regulatory Grade micrObial Sequences (FDA-ARGOS): Supporting development and validation of Infectious Disease Dx tests.</title>
        <authorList>
            <person name="Nelson B."/>
            <person name="Plummer A."/>
            <person name="Tallon L."/>
            <person name="Sadzewicz L."/>
            <person name="Zhao X."/>
            <person name="Boylan J."/>
            <person name="Ott S."/>
            <person name="Bowen H."/>
            <person name="Vavikolanu K."/>
            <person name="Mehta A."/>
            <person name="Aluvathingal J."/>
            <person name="Nadendla S."/>
            <person name="Myers T."/>
            <person name="Yan Y."/>
            <person name="Sichtig H."/>
        </authorList>
    </citation>
    <scope>NUCLEOTIDE SEQUENCE [LARGE SCALE GENOMIC DNA]</scope>
    <source>
        <strain evidence="2 3">FDAARGOS_1161</strain>
    </source>
</reference>
<keyword evidence="1" id="KW-0812">Transmembrane</keyword>
<dbReference type="RefSeq" id="WP_040376535.1">
    <property type="nucleotide sequence ID" value="NZ_JBCNES010000019.1"/>
</dbReference>
<protein>
    <submittedName>
        <fullName evidence="2">Uncharacterized protein</fullName>
    </submittedName>
</protein>
<proteinExistence type="predicted"/>
<name>A0A974NRX9_PERPY</name>
<sequence length="76" mass="8806">MKQRLLLCLLLCFCMLYYALPQLSIRAEGPEGVFAVSWLCMLLFAIAGNLSSILYTPKKRKPLPKGKEQRLRERIY</sequence>
<keyword evidence="1" id="KW-0472">Membrane</keyword>
<dbReference type="Proteomes" id="UP000595254">
    <property type="component" value="Chromosome"/>
</dbReference>
<evidence type="ECO:0000313" key="2">
    <source>
        <dbReference type="EMBL" id="QQT02752.1"/>
    </source>
</evidence>
<gene>
    <name evidence="2" type="ORF">I6J18_18490</name>
</gene>